<gene>
    <name evidence="1" type="ORF">SAMN04488588_1565</name>
</gene>
<evidence type="ECO:0000313" key="2">
    <source>
        <dbReference type="Proteomes" id="UP000199322"/>
    </source>
</evidence>
<dbReference type="Proteomes" id="UP000199322">
    <property type="component" value="Unassembled WGS sequence"/>
</dbReference>
<protein>
    <submittedName>
        <fullName evidence="1">Uncharacterized protein</fullName>
    </submittedName>
</protein>
<organism evidence="1 2">
    <name type="scientific">Geotoga petraea</name>
    <dbReference type="NCBI Taxonomy" id="28234"/>
    <lineage>
        <taxon>Bacteria</taxon>
        <taxon>Thermotogati</taxon>
        <taxon>Thermotogota</taxon>
        <taxon>Thermotogae</taxon>
        <taxon>Petrotogales</taxon>
        <taxon>Petrotogaceae</taxon>
        <taxon>Geotoga</taxon>
    </lineage>
</organism>
<dbReference type="AlphaFoldDB" id="A0A1G6NLV9"/>
<sequence>MIRMKKSFLILSIIFIFIFGLSNSFNYGLTIMTDEQVNWALRTGFDSEQFKLYFDLSPNFGEELNMITITDLDLKLADLNDMISLSAGVLWLNDRPTQDYIDAGENRSVIFANVGFNFHVQNVSAKLGVGYPVGQDFEPTTNIIDYLNLRMTYTVPKPANFIDDLKLQFRFTKLRRDISIFISTPIYE</sequence>
<dbReference type="EMBL" id="FMYV01000006">
    <property type="protein sequence ID" value="SDC68175.1"/>
    <property type="molecule type" value="Genomic_DNA"/>
</dbReference>
<proteinExistence type="predicted"/>
<keyword evidence="2" id="KW-1185">Reference proteome</keyword>
<accession>A0A1G6NLV9</accession>
<name>A0A1G6NLV9_9BACT</name>
<reference evidence="1 2" key="1">
    <citation type="submission" date="2016-10" db="EMBL/GenBank/DDBJ databases">
        <authorList>
            <person name="de Groot N.N."/>
        </authorList>
    </citation>
    <scope>NUCLEOTIDE SEQUENCE [LARGE SCALE GENOMIC DNA]</scope>
    <source>
        <strain evidence="1 2">WG14</strain>
    </source>
</reference>
<dbReference type="STRING" id="28234.SAMN04488588_1565"/>
<evidence type="ECO:0000313" key="1">
    <source>
        <dbReference type="EMBL" id="SDC68175.1"/>
    </source>
</evidence>